<organism evidence="1 2">
    <name type="scientific">Pedobacter heparinus (strain ATCC 13125 / DSM 2366 / CIP 104194 / JCM 7457 / NBRC 12017 / NCIMB 9290 / NRRL B-14731 / HIM 762-3)</name>
    <dbReference type="NCBI Taxonomy" id="485917"/>
    <lineage>
        <taxon>Bacteria</taxon>
        <taxon>Pseudomonadati</taxon>
        <taxon>Bacteroidota</taxon>
        <taxon>Sphingobacteriia</taxon>
        <taxon>Sphingobacteriales</taxon>
        <taxon>Sphingobacteriaceae</taxon>
        <taxon>Pedobacter</taxon>
    </lineage>
</organism>
<name>C6XY53_PEDHD</name>
<protein>
    <submittedName>
        <fullName evidence="1">Uncharacterized protein</fullName>
    </submittedName>
</protein>
<reference evidence="1 2" key="1">
    <citation type="journal article" date="2009" name="Stand. Genomic Sci.">
        <title>Complete genome sequence of Pedobacter heparinus type strain (HIM 762-3).</title>
        <authorList>
            <person name="Han C."/>
            <person name="Spring S."/>
            <person name="Lapidus A."/>
            <person name="Del Rio T.G."/>
            <person name="Tice H."/>
            <person name="Copeland A."/>
            <person name="Cheng J.F."/>
            <person name="Lucas S."/>
            <person name="Chen F."/>
            <person name="Nolan M."/>
            <person name="Bruce D."/>
            <person name="Goodwin L."/>
            <person name="Pitluck S."/>
            <person name="Ivanova N."/>
            <person name="Mavromatis K."/>
            <person name="Mikhailova N."/>
            <person name="Pati A."/>
            <person name="Chen A."/>
            <person name="Palaniappan K."/>
            <person name="Land M."/>
            <person name="Hauser L."/>
            <person name="Chang Y.J."/>
            <person name="Jeffries C.C."/>
            <person name="Saunders E."/>
            <person name="Chertkov O."/>
            <person name="Brettin T."/>
            <person name="Goker M."/>
            <person name="Rohde M."/>
            <person name="Bristow J."/>
            <person name="Eisen J.A."/>
            <person name="Markowitz V."/>
            <person name="Hugenholtz P."/>
            <person name="Kyrpides N.C."/>
            <person name="Klenk H.P."/>
            <person name="Detter J.C."/>
        </authorList>
    </citation>
    <scope>NUCLEOTIDE SEQUENCE [LARGE SCALE GENOMIC DNA]</scope>
    <source>
        <strain evidence="2">ATCC 13125 / DSM 2366 / CIP 104194 / JCM 7457 / NBRC 12017 / NCIMB 9290 / NRRL B-14731 / HIM 762-3</strain>
    </source>
</reference>
<gene>
    <name evidence="1" type="ordered locus">Phep_0094</name>
</gene>
<dbReference type="EMBL" id="CP001681">
    <property type="protein sequence ID" value="ACU02320.1"/>
    <property type="molecule type" value="Genomic_DNA"/>
</dbReference>
<dbReference type="HOGENOM" id="CLU_3203155_0_0_10"/>
<sequence length="45" mass="5305">MVRLISLPFKRTGPQVVTEFFVKLYRIADDYHSDVFLATNIPYDK</sequence>
<dbReference type="AlphaFoldDB" id="C6XY53"/>
<keyword evidence="2" id="KW-1185">Reference proteome</keyword>
<dbReference type="KEGG" id="phe:Phep_0094"/>
<dbReference type="Proteomes" id="UP000000852">
    <property type="component" value="Chromosome"/>
</dbReference>
<evidence type="ECO:0000313" key="1">
    <source>
        <dbReference type="EMBL" id="ACU02320.1"/>
    </source>
</evidence>
<proteinExistence type="predicted"/>
<dbReference type="STRING" id="485917.Phep_0094"/>
<evidence type="ECO:0000313" key="2">
    <source>
        <dbReference type="Proteomes" id="UP000000852"/>
    </source>
</evidence>
<accession>C6XY53</accession>